<reference evidence="1 2" key="1">
    <citation type="journal article" date="2013" name="Genome Announc.">
        <title>Draft Genome Sequence of an Anaerobic and Extremophilic Bacterium, Caldanaerobacter yonseiensis, Isolated from a Geothermal Hot Stream.</title>
        <authorList>
            <person name="Lee S.J."/>
            <person name="Lee Y.J."/>
            <person name="Park G.S."/>
            <person name="Kim B.C."/>
            <person name="Lee S.J."/>
            <person name="Shin J.H."/>
            <person name="Lee D.W."/>
        </authorList>
    </citation>
    <scope>NUCLEOTIDE SEQUENCE [LARGE SCALE GENOMIC DNA]</scope>
    <source>
        <strain evidence="1 2">KB-1</strain>
    </source>
</reference>
<name>U5CT07_CALSX</name>
<gene>
    <name evidence="1" type="ORF">O163_11485</name>
</gene>
<organism evidence="1 2">
    <name type="scientific">Caldanaerobacter subterraneus subsp. yonseiensis KB-1</name>
    <dbReference type="NCBI Taxonomy" id="1388761"/>
    <lineage>
        <taxon>Bacteria</taxon>
        <taxon>Bacillati</taxon>
        <taxon>Bacillota</taxon>
        <taxon>Clostridia</taxon>
        <taxon>Thermoanaerobacterales</taxon>
        <taxon>Thermoanaerobacteraceae</taxon>
        <taxon>Caldanaerobacter</taxon>
    </lineage>
</organism>
<evidence type="ECO:0000313" key="1">
    <source>
        <dbReference type="EMBL" id="ERM91247.1"/>
    </source>
</evidence>
<protein>
    <submittedName>
        <fullName evidence="1">Uncharacterized protein</fullName>
    </submittedName>
</protein>
<dbReference type="RefSeq" id="WP_022588598.1">
    <property type="nucleotide sequence ID" value="NZ_AXDC01000036.1"/>
</dbReference>
<dbReference type="Proteomes" id="UP000016856">
    <property type="component" value="Unassembled WGS sequence"/>
</dbReference>
<dbReference type="AlphaFoldDB" id="U5CT07"/>
<dbReference type="PATRIC" id="fig|1388761.3.peg.2314"/>
<comment type="caution">
    <text evidence="1">The sequence shown here is derived from an EMBL/GenBank/DDBJ whole genome shotgun (WGS) entry which is preliminary data.</text>
</comment>
<sequence>MRLILVPEVKEFLKTNKTLTKKDLKNKMYEELNFPLQKPLVLSTSIKKNEKEFSVLYETTDSLKSIKCIYVDEIKTDPNAPTLKEYHKQKQKEKALNK</sequence>
<accession>U5CT07</accession>
<dbReference type="EMBL" id="AXDC01000036">
    <property type="protein sequence ID" value="ERM91247.1"/>
    <property type="molecule type" value="Genomic_DNA"/>
</dbReference>
<proteinExistence type="predicted"/>
<evidence type="ECO:0000313" key="2">
    <source>
        <dbReference type="Proteomes" id="UP000016856"/>
    </source>
</evidence>